<evidence type="ECO:0000313" key="7">
    <source>
        <dbReference type="EMBL" id="GBG60563.1"/>
    </source>
</evidence>
<dbReference type="GO" id="GO:0030126">
    <property type="term" value="C:COPI vesicle coat"/>
    <property type="evidence" value="ECO:0007669"/>
    <property type="project" value="UniProtKB-UniRule"/>
</dbReference>
<name>A0A388JS17_CHABU</name>
<keyword evidence="5" id="KW-0813">Transport</keyword>
<comment type="subcellular location">
    <subcellularLocation>
        <location evidence="5">Cytoplasm</location>
    </subcellularLocation>
    <subcellularLocation>
        <location evidence="1 5">Golgi apparatus membrane</location>
        <topology evidence="1 5">Peripheral membrane protein</topology>
        <orientation evidence="5">Cytoplasmic side</orientation>
    </subcellularLocation>
    <subcellularLocation>
        <location evidence="5">Cytoplasmic vesicle</location>
        <location evidence="5">COPI-coated vesicle membrane</location>
        <topology evidence="5">Peripheral membrane protein</topology>
        <orientation evidence="5">Cytoplasmic side</orientation>
    </subcellularLocation>
</comment>
<proteinExistence type="inferred from homology"/>
<keyword evidence="5" id="KW-0931">ER-Golgi transport</keyword>
<keyword evidence="5" id="KW-0653">Protein transport</keyword>
<dbReference type="GO" id="GO:0000139">
    <property type="term" value="C:Golgi membrane"/>
    <property type="evidence" value="ECO:0007669"/>
    <property type="project" value="UniProtKB-SubCell"/>
</dbReference>
<dbReference type="InterPro" id="IPR011012">
    <property type="entry name" value="Longin-like_dom_sf"/>
</dbReference>
<dbReference type="PANTHER" id="PTHR11043:SF1">
    <property type="entry name" value="TSET COMPLEX MEMBER TSTD"/>
    <property type="match status" value="1"/>
</dbReference>
<dbReference type="GO" id="GO:0006890">
    <property type="term" value="P:retrograde vesicle-mediated transport, Golgi to endoplasmic reticulum"/>
    <property type="evidence" value="ECO:0007669"/>
    <property type="project" value="UniProtKB-UniRule"/>
</dbReference>
<dbReference type="EMBL" id="BFEA01000012">
    <property type="protein sequence ID" value="GBG60563.1"/>
    <property type="molecule type" value="Genomic_DNA"/>
</dbReference>
<comment type="subunit">
    <text evidence="5">Oligomeric complex that consists of at least the alpha, beta, beta', gamma, delta, epsilon and zeta subunits.</text>
</comment>
<dbReference type="GO" id="GO:0006891">
    <property type="term" value="P:intra-Golgi vesicle-mediated transport"/>
    <property type="evidence" value="ECO:0007669"/>
    <property type="project" value="TreeGrafter"/>
</dbReference>
<organism evidence="7 8">
    <name type="scientific">Chara braunii</name>
    <name type="common">Braun's stonewort</name>
    <dbReference type="NCBI Taxonomy" id="69332"/>
    <lineage>
        <taxon>Eukaryota</taxon>
        <taxon>Viridiplantae</taxon>
        <taxon>Streptophyta</taxon>
        <taxon>Charophyceae</taxon>
        <taxon>Charales</taxon>
        <taxon>Characeae</taxon>
        <taxon>Chara</taxon>
    </lineage>
</organism>
<dbReference type="PANTHER" id="PTHR11043">
    <property type="entry name" value="ZETA-COAT PROTEIN"/>
    <property type="match status" value="1"/>
</dbReference>
<protein>
    <recommendedName>
        <fullName evidence="5">Coatomer subunit zeta</fullName>
    </recommendedName>
</protein>
<dbReference type="STRING" id="69332.A0A388JS17"/>
<evidence type="ECO:0000256" key="4">
    <source>
        <dbReference type="ARBA" id="ARBA00023136"/>
    </source>
</evidence>
<comment type="similarity">
    <text evidence="2 5">Belongs to the adaptor complexes small subunit family.</text>
</comment>
<dbReference type="Pfam" id="PF01217">
    <property type="entry name" value="Clat_adaptor_s"/>
    <property type="match status" value="1"/>
</dbReference>
<accession>A0A388JS17</accession>
<dbReference type="Proteomes" id="UP000265515">
    <property type="component" value="Unassembled WGS sequence"/>
</dbReference>
<dbReference type="AlphaFoldDB" id="A0A388JS17"/>
<gene>
    <name evidence="7" type="ORF">CBR_g8585</name>
</gene>
<keyword evidence="4 5" id="KW-0472">Membrane</keyword>
<dbReference type="InterPro" id="IPR022775">
    <property type="entry name" value="AP_mu_sigma_su"/>
</dbReference>
<comment type="caution">
    <text evidence="7">The sequence shown here is derived from an EMBL/GenBank/DDBJ whole genome shotgun (WGS) entry which is preliminary data.</text>
</comment>
<evidence type="ECO:0000256" key="3">
    <source>
        <dbReference type="ARBA" id="ARBA00022490"/>
    </source>
</evidence>
<dbReference type="OrthoDB" id="10249988at2759"/>
<dbReference type="FunFam" id="3.30.450.60:FF:000017">
    <property type="entry name" value="SNARE-like superfamily protein"/>
    <property type="match status" value="1"/>
</dbReference>
<evidence type="ECO:0000256" key="1">
    <source>
        <dbReference type="ARBA" id="ARBA00004395"/>
    </source>
</evidence>
<evidence type="ECO:0000313" key="8">
    <source>
        <dbReference type="Proteomes" id="UP000265515"/>
    </source>
</evidence>
<comment type="function">
    <text evidence="5">The zeta subunit may be involved in regulating the coat assembly and, hence, the rate of biosynthetic protein transport due to its association-dissociation properties with the coatomer complex.</text>
</comment>
<dbReference type="OMA" id="CESQFVV"/>
<dbReference type="Gene3D" id="3.30.450.60">
    <property type="match status" value="1"/>
</dbReference>
<keyword evidence="8" id="KW-1185">Reference proteome</keyword>
<keyword evidence="5" id="KW-0333">Golgi apparatus</keyword>
<evidence type="ECO:0000259" key="6">
    <source>
        <dbReference type="Pfam" id="PF01217"/>
    </source>
</evidence>
<evidence type="ECO:0000256" key="2">
    <source>
        <dbReference type="ARBA" id="ARBA00006972"/>
    </source>
</evidence>
<dbReference type="SUPFAM" id="SSF64356">
    <property type="entry name" value="SNARE-like"/>
    <property type="match status" value="1"/>
</dbReference>
<dbReference type="Gramene" id="GBG60563">
    <property type="protein sequence ID" value="GBG60563"/>
    <property type="gene ID" value="CBR_g8585"/>
</dbReference>
<dbReference type="GO" id="GO:0006886">
    <property type="term" value="P:intracellular protein transport"/>
    <property type="evidence" value="ECO:0007669"/>
    <property type="project" value="TreeGrafter"/>
</dbReference>
<reference evidence="7 8" key="1">
    <citation type="journal article" date="2018" name="Cell">
        <title>The Chara Genome: Secondary Complexity and Implications for Plant Terrestrialization.</title>
        <authorList>
            <person name="Nishiyama T."/>
            <person name="Sakayama H."/>
            <person name="Vries J.D."/>
            <person name="Buschmann H."/>
            <person name="Saint-Marcoux D."/>
            <person name="Ullrich K.K."/>
            <person name="Haas F.B."/>
            <person name="Vanderstraeten L."/>
            <person name="Becker D."/>
            <person name="Lang D."/>
            <person name="Vosolsobe S."/>
            <person name="Rombauts S."/>
            <person name="Wilhelmsson P.K.I."/>
            <person name="Janitza P."/>
            <person name="Kern R."/>
            <person name="Heyl A."/>
            <person name="Rumpler F."/>
            <person name="Villalobos L.I.A.C."/>
            <person name="Clay J.M."/>
            <person name="Skokan R."/>
            <person name="Toyoda A."/>
            <person name="Suzuki Y."/>
            <person name="Kagoshima H."/>
            <person name="Schijlen E."/>
            <person name="Tajeshwar N."/>
            <person name="Catarino B."/>
            <person name="Hetherington A.J."/>
            <person name="Saltykova A."/>
            <person name="Bonnot C."/>
            <person name="Breuninger H."/>
            <person name="Symeonidi A."/>
            <person name="Radhakrishnan G.V."/>
            <person name="Van Nieuwerburgh F."/>
            <person name="Deforce D."/>
            <person name="Chang C."/>
            <person name="Karol K.G."/>
            <person name="Hedrich R."/>
            <person name="Ulvskov P."/>
            <person name="Glockner G."/>
            <person name="Delwiche C.F."/>
            <person name="Petrasek J."/>
            <person name="Van de Peer Y."/>
            <person name="Friml J."/>
            <person name="Beilby M."/>
            <person name="Dolan L."/>
            <person name="Kohara Y."/>
            <person name="Sugano S."/>
            <person name="Fujiyama A."/>
            <person name="Delaux P.-M."/>
            <person name="Quint M."/>
            <person name="TheiBen G."/>
            <person name="Hagemann M."/>
            <person name="Harholt J."/>
            <person name="Dunand C."/>
            <person name="Zachgo S."/>
            <person name="Langdale J."/>
            <person name="Maumus F."/>
            <person name="Straeten D.V.D."/>
            <person name="Gould S.B."/>
            <person name="Rensing S.A."/>
        </authorList>
    </citation>
    <scope>NUCLEOTIDE SEQUENCE [LARGE SCALE GENOMIC DNA]</scope>
    <source>
        <strain evidence="7 8">S276</strain>
    </source>
</reference>
<feature type="domain" description="AP complex mu/sigma subunit" evidence="6">
    <location>
        <begin position="1"/>
        <end position="142"/>
    </location>
</feature>
<dbReference type="InterPro" id="IPR039652">
    <property type="entry name" value="Coatomer_zeta"/>
</dbReference>
<evidence type="ECO:0000256" key="5">
    <source>
        <dbReference type="RuleBase" id="RU366053"/>
    </source>
</evidence>
<sequence length="149" mass="16796">MILCILITNRAGSVLFERFYGVPAEEKKPWTSFLKKLGAENLQYAREEEELVASHRSVFHIVYAGIGDLAVYTLGSDEYDELGLCEVLRSILSVLKDVCNQKVSEAAVVDKYGRICLSLEEVVFQGDLELTDKDRVKRAVKLKTSYIES</sequence>
<keyword evidence="3 5" id="KW-0963">Cytoplasm</keyword>
<keyword evidence="5" id="KW-0968">Cytoplasmic vesicle</keyword>